<dbReference type="InterPro" id="IPR001509">
    <property type="entry name" value="Epimerase_deHydtase"/>
</dbReference>
<dbReference type="CDD" id="cd08946">
    <property type="entry name" value="SDR_e"/>
    <property type="match status" value="1"/>
</dbReference>
<dbReference type="EMBL" id="BARS01023608">
    <property type="protein sequence ID" value="GAG13010.1"/>
    <property type="molecule type" value="Genomic_DNA"/>
</dbReference>
<proteinExistence type="predicted"/>
<dbReference type="SUPFAM" id="SSF51735">
    <property type="entry name" value="NAD(P)-binding Rossmann-fold domains"/>
    <property type="match status" value="1"/>
</dbReference>
<evidence type="ECO:0000259" key="1">
    <source>
        <dbReference type="Pfam" id="PF01370"/>
    </source>
</evidence>
<dbReference type="AlphaFoldDB" id="X0V4K0"/>
<dbReference type="InterPro" id="IPR036291">
    <property type="entry name" value="NAD(P)-bd_dom_sf"/>
</dbReference>
<comment type="caution">
    <text evidence="2">The sequence shown here is derived from an EMBL/GenBank/DDBJ whole genome shotgun (WGS) entry which is preliminary data.</text>
</comment>
<name>X0V4K0_9ZZZZ</name>
<reference evidence="2" key="1">
    <citation type="journal article" date="2014" name="Front. Microbiol.">
        <title>High frequency of phylogenetically diverse reductive dehalogenase-homologous genes in deep subseafloor sedimentary metagenomes.</title>
        <authorList>
            <person name="Kawai M."/>
            <person name="Futagami T."/>
            <person name="Toyoda A."/>
            <person name="Takaki Y."/>
            <person name="Nishi S."/>
            <person name="Hori S."/>
            <person name="Arai W."/>
            <person name="Tsubouchi T."/>
            <person name="Morono Y."/>
            <person name="Uchiyama I."/>
            <person name="Ito T."/>
            <person name="Fujiyama A."/>
            <person name="Inagaki F."/>
            <person name="Takami H."/>
        </authorList>
    </citation>
    <scope>NUCLEOTIDE SEQUENCE</scope>
    <source>
        <strain evidence="2">Expedition CK06-06</strain>
    </source>
</reference>
<evidence type="ECO:0000313" key="2">
    <source>
        <dbReference type="EMBL" id="GAG13010.1"/>
    </source>
</evidence>
<gene>
    <name evidence="2" type="ORF">S01H1_37573</name>
</gene>
<dbReference type="Gene3D" id="3.40.50.720">
    <property type="entry name" value="NAD(P)-binding Rossmann-like Domain"/>
    <property type="match status" value="1"/>
</dbReference>
<organism evidence="2">
    <name type="scientific">marine sediment metagenome</name>
    <dbReference type="NCBI Taxonomy" id="412755"/>
    <lineage>
        <taxon>unclassified sequences</taxon>
        <taxon>metagenomes</taxon>
        <taxon>ecological metagenomes</taxon>
    </lineage>
</organism>
<accession>X0V4K0</accession>
<feature type="domain" description="NAD-dependent epimerase/dehydratase" evidence="1">
    <location>
        <begin position="2"/>
        <end position="152"/>
    </location>
</feature>
<dbReference type="PANTHER" id="PTHR43245:SF23">
    <property type="entry name" value="NAD(P)-BINDING DOMAIN-CONTAINING PROTEIN"/>
    <property type="match status" value="1"/>
</dbReference>
<protein>
    <recommendedName>
        <fullName evidence="1">NAD-dependent epimerase/dehydratase domain-containing protein</fullName>
    </recommendedName>
</protein>
<dbReference type="InterPro" id="IPR050177">
    <property type="entry name" value="Lipid_A_modif_metabolic_enz"/>
</dbReference>
<sequence>MLLDRGHSVTVIDRFFFGRNLLSDALNLKIYEADIRTFDEKLLQGMDAVIDLAALSNDPCGELNPEWTWQINCSGRVRVARLAKKNGVKRYIFPSSCSVYGFQEGILTEENKTNPLTTYAKANFQAEEEILPLNDSNFTVTVIRQATVYGLSGRMRFDLAINGMAKGFFING</sequence>
<feature type="non-terminal residue" evidence="2">
    <location>
        <position position="172"/>
    </location>
</feature>
<dbReference type="Pfam" id="PF01370">
    <property type="entry name" value="Epimerase"/>
    <property type="match status" value="1"/>
</dbReference>
<dbReference type="PANTHER" id="PTHR43245">
    <property type="entry name" value="BIFUNCTIONAL POLYMYXIN RESISTANCE PROTEIN ARNA"/>
    <property type="match status" value="1"/>
</dbReference>